<keyword evidence="2" id="KW-1133">Transmembrane helix</keyword>
<evidence type="ECO:0000313" key="4">
    <source>
        <dbReference type="Proteomes" id="UP000037193"/>
    </source>
</evidence>
<organism evidence="3 4">
    <name type="scientific">Bifidobacterium breve MCC 1128</name>
    <dbReference type="NCBI Taxonomy" id="1365965"/>
    <lineage>
        <taxon>Bacteria</taxon>
        <taxon>Bacillati</taxon>
        <taxon>Actinomycetota</taxon>
        <taxon>Actinomycetes</taxon>
        <taxon>Bifidobacteriales</taxon>
        <taxon>Bifidobacteriaceae</taxon>
        <taxon>Bifidobacterium</taxon>
    </lineage>
</organism>
<protein>
    <submittedName>
        <fullName evidence="3">Membrane protein</fullName>
    </submittedName>
</protein>
<sequence>MLRNDDAAASPGNARERRSGMDMPGTHADSEDRTAADNIVHVADGAKSAVVADLVADELDVVGLNPDAKRLPILARIYGVLVLLDGLAVLPLVVLTCIYSVREILNGRVHVDAMSLTFILSVVYALVLIVSAVCLIVFGVLLLRNHRRYAARWTYVLMPLTLADGMLSLALTGLGFNLLLPMIQMIILIVISVTADPSLIEERRLQRALKRMDERDEYESAVAVGMLGRDQSGKGYIALDFFNIFWLFTIASVGGLIVETIYHFALYNGELQDRAGLLWGPFSPIYGCGAVLVTVCLNRMWKANPFLIFCASAVIGGAFEYCTSWFMEVAFGITAWDYTGRWLSIDGRTSGQFMFFWGLIGVVWVRWLLPRLLALINRIPWKVRYSLTAVCAVLMVIDIVFTLMALDCWYGRMAGQPQTSPVAMWFSERYSDAYMANRFQTMHLDPSKAGRM</sequence>
<keyword evidence="2" id="KW-0812">Transmembrane</keyword>
<reference evidence="3 4" key="1">
    <citation type="journal article" date="2015" name="Int J Genomics">
        <title>Comparative Genomics Revealed Genetic Diversity and Species/Strain-Level Differences in Carbohydrate Metabolism of Three Probiotic Bifidobacterial Species.</title>
        <authorList>
            <person name="Odamaki T."/>
            <person name="Horigome A."/>
            <person name="Sugahara H."/>
            <person name="Hashikura N."/>
            <person name="Minami J."/>
            <person name="Xiao J.Z."/>
            <person name="Abe F."/>
        </authorList>
    </citation>
    <scope>NUCLEOTIDE SEQUENCE [LARGE SCALE GENOMIC DNA]</scope>
    <source>
        <strain evidence="3 4">MCC 1128</strain>
    </source>
</reference>
<feature type="transmembrane region" description="Helical" evidence="2">
    <location>
        <begin position="353"/>
        <end position="373"/>
    </location>
</feature>
<keyword evidence="2" id="KW-0472">Membrane</keyword>
<feature type="transmembrane region" description="Helical" evidence="2">
    <location>
        <begin position="236"/>
        <end position="258"/>
    </location>
</feature>
<dbReference type="RefSeq" id="WP_143249754.1">
    <property type="nucleotide sequence ID" value="NZ_AVQD01000016.1"/>
</dbReference>
<feature type="transmembrane region" description="Helical" evidence="2">
    <location>
        <begin position="182"/>
        <end position="200"/>
    </location>
</feature>
<feature type="transmembrane region" description="Helical" evidence="2">
    <location>
        <begin position="113"/>
        <end position="143"/>
    </location>
</feature>
<accession>A0A0L7AUX6</accession>
<proteinExistence type="predicted"/>
<feature type="transmembrane region" description="Helical" evidence="2">
    <location>
        <begin position="306"/>
        <end position="333"/>
    </location>
</feature>
<dbReference type="Proteomes" id="UP000037193">
    <property type="component" value="Unassembled WGS sequence"/>
</dbReference>
<gene>
    <name evidence="3" type="ORF">BBM1128_09180</name>
</gene>
<dbReference type="PATRIC" id="fig|1365965.3.peg.1847"/>
<feature type="transmembrane region" description="Helical" evidence="2">
    <location>
        <begin position="77"/>
        <end position="101"/>
    </location>
</feature>
<dbReference type="InterPro" id="IPR010540">
    <property type="entry name" value="CmpB_TMEM229"/>
</dbReference>
<name>A0A0L7AUX6_BIFBR</name>
<feature type="transmembrane region" description="Helical" evidence="2">
    <location>
        <begin position="278"/>
        <end position="297"/>
    </location>
</feature>
<evidence type="ECO:0000256" key="1">
    <source>
        <dbReference type="SAM" id="MobiDB-lite"/>
    </source>
</evidence>
<feature type="transmembrane region" description="Helical" evidence="2">
    <location>
        <begin position="155"/>
        <end position="176"/>
    </location>
</feature>
<evidence type="ECO:0000313" key="3">
    <source>
        <dbReference type="EMBL" id="KOA39036.1"/>
    </source>
</evidence>
<feature type="transmembrane region" description="Helical" evidence="2">
    <location>
        <begin position="385"/>
        <end position="406"/>
    </location>
</feature>
<dbReference type="EMBL" id="AVQD01000016">
    <property type="protein sequence ID" value="KOA39036.1"/>
    <property type="molecule type" value="Genomic_DNA"/>
</dbReference>
<dbReference type="AlphaFoldDB" id="A0A0L7AUX6"/>
<dbReference type="Pfam" id="PF06541">
    <property type="entry name" value="ABC_trans_CmpB"/>
    <property type="match status" value="1"/>
</dbReference>
<feature type="region of interest" description="Disordered" evidence="1">
    <location>
        <begin position="1"/>
        <end position="31"/>
    </location>
</feature>
<comment type="caution">
    <text evidence="3">The sequence shown here is derived from an EMBL/GenBank/DDBJ whole genome shotgun (WGS) entry which is preliminary data.</text>
</comment>
<evidence type="ECO:0000256" key="2">
    <source>
        <dbReference type="SAM" id="Phobius"/>
    </source>
</evidence>